<dbReference type="AlphaFoldDB" id="Q87XX9"/>
<keyword evidence="2" id="KW-1185">Reference proteome</keyword>
<dbReference type="RefSeq" id="WP_011104843.1">
    <property type="nucleotide sequence ID" value="NC_004578.1"/>
</dbReference>
<sequence>MKVSDVDVGKMIGPINNAISPVVFEGIDGSTPASELRERAKLQAEIMGRIMGVLLCGDEVGQDVTCFIEQSIKRMKECNSQTFGELLGPGGSLSKIHKT</sequence>
<accession>Q87XX9</accession>
<dbReference type="HOGENOM" id="CLU_2452360_0_0_6"/>
<protein>
    <submittedName>
        <fullName evidence="1">Uncharacterized protein</fullName>
    </submittedName>
</protein>
<proteinExistence type="predicted"/>
<dbReference type="Proteomes" id="UP000002515">
    <property type="component" value="Chromosome"/>
</dbReference>
<organism evidence="1 2">
    <name type="scientific">Pseudomonas syringae pv. tomato (strain ATCC BAA-871 / DC3000)</name>
    <dbReference type="NCBI Taxonomy" id="223283"/>
    <lineage>
        <taxon>Bacteria</taxon>
        <taxon>Pseudomonadati</taxon>
        <taxon>Pseudomonadota</taxon>
        <taxon>Gammaproteobacteria</taxon>
        <taxon>Pseudomonadales</taxon>
        <taxon>Pseudomonadaceae</taxon>
        <taxon>Pseudomonas</taxon>
    </lineage>
</organism>
<evidence type="ECO:0000313" key="2">
    <source>
        <dbReference type="Proteomes" id="UP000002515"/>
    </source>
</evidence>
<dbReference type="KEGG" id="pst:PSPTO_4045"/>
<gene>
    <name evidence="1" type="ordered locus">PSPTO_4045</name>
</gene>
<evidence type="ECO:0000313" key="1">
    <source>
        <dbReference type="EMBL" id="AAO57502.1"/>
    </source>
</evidence>
<dbReference type="EMBL" id="AE016853">
    <property type="protein sequence ID" value="AAO57502.1"/>
    <property type="molecule type" value="Genomic_DNA"/>
</dbReference>
<dbReference type="OrthoDB" id="7008778at2"/>
<name>Q87XX9_PSESM</name>
<dbReference type="GeneID" id="1185725"/>
<reference evidence="1 2" key="1">
    <citation type="journal article" date="2003" name="Proc. Natl. Acad. Sci. U.S.A.">
        <title>The complete genome sequence of the Arabidopsis and tomato pathogen Pseudomonas syringae pv. tomato DC3000.</title>
        <authorList>
            <person name="Buell C.R."/>
            <person name="Joardar V."/>
            <person name="Lindeberg M."/>
            <person name="Selengut J."/>
            <person name="Paulsen I.T."/>
            <person name="Gwinn M.L."/>
            <person name="Dodson R.J."/>
            <person name="Deboy R.T."/>
            <person name="Durkin A.S."/>
            <person name="Kolonay J.F."/>
            <person name="Madupu R."/>
            <person name="Daugherty S."/>
            <person name="Brinkac L."/>
            <person name="Beanan M.J."/>
            <person name="Haft D.H."/>
            <person name="Nelson W.C."/>
            <person name="Davidsen T."/>
            <person name="Zafar N."/>
            <person name="Zhou L."/>
            <person name="Liu J."/>
            <person name="Yuan Q."/>
            <person name="Khouri H."/>
            <person name="Fedorova N."/>
            <person name="Tran B."/>
            <person name="Russell D."/>
            <person name="Berry K."/>
            <person name="Utterback T."/>
            <person name="Van Aken S.E."/>
            <person name="Feldblyum T.V."/>
            <person name="D'Ascenzo M."/>
            <person name="Deng W.L."/>
            <person name="Ramos A.R."/>
            <person name="Alfano J.R."/>
            <person name="Cartinhour S."/>
            <person name="Chatterjee A.K."/>
            <person name="Delaney T.P."/>
            <person name="Lazarowitz S.G."/>
            <person name="Martin G.B."/>
            <person name="Schneider D.J."/>
            <person name="Tang X."/>
            <person name="Bender C.L."/>
            <person name="White O."/>
            <person name="Fraser C.M."/>
            <person name="Collmer A."/>
        </authorList>
    </citation>
    <scope>NUCLEOTIDE SEQUENCE [LARGE SCALE GENOMIC DNA]</scope>
    <source>
        <strain evidence="2">ATCC BAA-871 / DC3000</strain>
    </source>
</reference>
<dbReference type="STRING" id="223283.PSPTO_4045"/>
<dbReference type="PATRIC" id="fig|223283.9.peg.4148"/>